<keyword evidence="3" id="KW-1185">Reference proteome</keyword>
<feature type="chain" id="PRO_5042047140" description="Secreted protein" evidence="1">
    <location>
        <begin position="27"/>
        <end position="112"/>
    </location>
</feature>
<evidence type="ECO:0000256" key="1">
    <source>
        <dbReference type="SAM" id="SignalP"/>
    </source>
</evidence>
<protein>
    <recommendedName>
        <fullName evidence="4">Secreted protein</fullName>
    </recommendedName>
</protein>
<sequence length="112" mass="12712">MSVHRLGREAFAVLCVLGAFLFAFRACNDPAARTCDSGTQLQRCPRHASNKLWNFGFVWRPLRALLAAQETRGSILSPEALTPKKEFEFQASKERRTVVLGWEAAILWHLLR</sequence>
<feature type="signal peptide" evidence="1">
    <location>
        <begin position="1"/>
        <end position="26"/>
    </location>
</feature>
<evidence type="ECO:0008006" key="4">
    <source>
        <dbReference type="Google" id="ProtNLM"/>
    </source>
</evidence>
<dbReference type="Proteomes" id="UP001215598">
    <property type="component" value="Unassembled WGS sequence"/>
</dbReference>
<dbReference type="EMBL" id="JARKIB010000143">
    <property type="protein sequence ID" value="KAJ7732651.1"/>
    <property type="molecule type" value="Genomic_DNA"/>
</dbReference>
<proteinExistence type="predicted"/>
<gene>
    <name evidence="2" type="ORF">B0H16DRAFT_1468424</name>
</gene>
<keyword evidence="1" id="KW-0732">Signal</keyword>
<evidence type="ECO:0000313" key="2">
    <source>
        <dbReference type="EMBL" id="KAJ7732651.1"/>
    </source>
</evidence>
<organism evidence="2 3">
    <name type="scientific">Mycena metata</name>
    <dbReference type="NCBI Taxonomy" id="1033252"/>
    <lineage>
        <taxon>Eukaryota</taxon>
        <taxon>Fungi</taxon>
        <taxon>Dikarya</taxon>
        <taxon>Basidiomycota</taxon>
        <taxon>Agaricomycotina</taxon>
        <taxon>Agaricomycetes</taxon>
        <taxon>Agaricomycetidae</taxon>
        <taxon>Agaricales</taxon>
        <taxon>Marasmiineae</taxon>
        <taxon>Mycenaceae</taxon>
        <taxon>Mycena</taxon>
    </lineage>
</organism>
<dbReference type="AlphaFoldDB" id="A0AAD7I0U2"/>
<accession>A0AAD7I0U2</accession>
<evidence type="ECO:0000313" key="3">
    <source>
        <dbReference type="Proteomes" id="UP001215598"/>
    </source>
</evidence>
<comment type="caution">
    <text evidence="2">The sequence shown here is derived from an EMBL/GenBank/DDBJ whole genome shotgun (WGS) entry which is preliminary data.</text>
</comment>
<reference evidence="2" key="1">
    <citation type="submission" date="2023-03" db="EMBL/GenBank/DDBJ databases">
        <title>Massive genome expansion in bonnet fungi (Mycena s.s.) driven by repeated elements and novel gene families across ecological guilds.</title>
        <authorList>
            <consortium name="Lawrence Berkeley National Laboratory"/>
            <person name="Harder C.B."/>
            <person name="Miyauchi S."/>
            <person name="Viragh M."/>
            <person name="Kuo A."/>
            <person name="Thoen E."/>
            <person name="Andreopoulos B."/>
            <person name="Lu D."/>
            <person name="Skrede I."/>
            <person name="Drula E."/>
            <person name="Henrissat B."/>
            <person name="Morin E."/>
            <person name="Kohler A."/>
            <person name="Barry K."/>
            <person name="LaButti K."/>
            <person name="Morin E."/>
            <person name="Salamov A."/>
            <person name="Lipzen A."/>
            <person name="Mereny Z."/>
            <person name="Hegedus B."/>
            <person name="Baldrian P."/>
            <person name="Stursova M."/>
            <person name="Weitz H."/>
            <person name="Taylor A."/>
            <person name="Grigoriev I.V."/>
            <person name="Nagy L.G."/>
            <person name="Martin F."/>
            <person name="Kauserud H."/>
        </authorList>
    </citation>
    <scope>NUCLEOTIDE SEQUENCE</scope>
    <source>
        <strain evidence="2">CBHHK182m</strain>
    </source>
</reference>
<name>A0AAD7I0U2_9AGAR</name>